<feature type="signal peptide" evidence="2">
    <location>
        <begin position="1"/>
        <end position="22"/>
    </location>
</feature>
<dbReference type="Pfam" id="PF13511">
    <property type="entry name" value="DUF4124"/>
    <property type="match status" value="1"/>
</dbReference>
<organism evidence="4 5">
    <name type="scientific">Kangiella geojedonensis</name>
    <dbReference type="NCBI Taxonomy" id="914150"/>
    <lineage>
        <taxon>Bacteria</taxon>
        <taxon>Pseudomonadati</taxon>
        <taxon>Pseudomonadota</taxon>
        <taxon>Gammaproteobacteria</taxon>
        <taxon>Kangiellales</taxon>
        <taxon>Kangiellaceae</taxon>
        <taxon>Kangiella</taxon>
    </lineage>
</organism>
<evidence type="ECO:0000256" key="1">
    <source>
        <dbReference type="SAM" id="MobiDB-lite"/>
    </source>
</evidence>
<feature type="chain" id="PRO_5002508890" description="DUF4124 domain-containing protein" evidence="2">
    <location>
        <begin position="23"/>
        <end position="186"/>
    </location>
</feature>
<dbReference type="HOGENOM" id="CLU_110739_0_1_6"/>
<evidence type="ECO:0000313" key="5">
    <source>
        <dbReference type="Proteomes" id="UP000034071"/>
    </source>
</evidence>
<dbReference type="Proteomes" id="UP000034071">
    <property type="component" value="Chromosome"/>
</dbReference>
<dbReference type="AlphaFoldDB" id="A0A0F6RB58"/>
<reference evidence="4 5" key="1">
    <citation type="submission" date="2015-02" db="EMBL/GenBank/DDBJ databases">
        <title>Complete genome sequence of Kangiella geojedonensis strain YCS-5T.</title>
        <authorList>
            <person name="Kim K.M."/>
        </authorList>
    </citation>
    <scope>NUCLEOTIDE SEQUENCE [LARGE SCALE GENOMIC DNA]</scope>
    <source>
        <strain evidence="4 5">YCS-5</strain>
    </source>
</reference>
<protein>
    <recommendedName>
        <fullName evidence="3">DUF4124 domain-containing protein</fullName>
    </recommendedName>
</protein>
<feature type="domain" description="DUF4124" evidence="3">
    <location>
        <begin position="18"/>
        <end position="65"/>
    </location>
</feature>
<name>A0A0F6RB58_9GAMM</name>
<dbReference type="OrthoDB" id="6366673at2"/>
<proteinExistence type="predicted"/>
<keyword evidence="2" id="KW-0732">Signal</keyword>
<dbReference type="InterPro" id="IPR025392">
    <property type="entry name" value="DUF4124"/>
</dbReference>
<keyword evidence="5" id="KW-1185">Reference proteome</keyword>
<dbReference type="EMBL" id="CP010975">
    <property type="protein sequence ID" value="AKE51293.1"/>
    <property type="molecule type" value="Genomic_DNA"/>
</dbReference>
<dbReference type="KEGG" id="kge:TQ33_0305"/>
<accession>A0A0F6RB58</accession>
<feature type="region of interest" description="Disordered" evidence="1">
    <location>
        <begin position="52"/>
        <end position="79"/>
    </location>
</feature>
<dbReference type="STRING" id="914150.TQ33_0305"/>
<sequence length="186" mass="20435">MKLLPLTLFTLFTMAGSLLSNAANETVMYKKVDKNGKVTFTDKPIPGSTPITIKTNTNVVDTPKPTIKPKTFSTPEELDDKSQEPFKYEVLAVDSPEHDQAVRANSGDINIIVGLTPSLQPNHSLQLIMDGSPVGSQQKIPYFALNGVDRGTHQISVQVIDDESKDTVQTSESITFHLLRASRLNR</sequence>
<evidence type="ECO:0000256" key="2">
    <source>
        <dbReference type="SAM" id="SignalP"/>
    </source>
</evidence>
<evidence type="ECO:0000259" key="3">
    <source>
        <dbReference type="Pfam" id="PF13511"/>
    </source>
</evidence>
<dbReference type="RefSeq" id="WP_046560494.1">
    <property type="nucleotide sequence ID" value="NZ_CP010975.1"/>
</dbReference>
<gene>
    <name evidence="4" type="ORF">TQ33_0305</name>
</gene>
<evidence type="ECO:0000313" key="4">
    <source>
        <dbReference type="EMBL" id="AKE51293.1"/>
    </source>
</evidence>